<feature type="transmembrane region" description="Helical" evidence="5">
    <location>
        <begin position="200"/>
        <end position="218"/>
    </location>
</feature>
<gene>
    <name evidence="6" type="ORF">SAMN02910354_01267</name>
</gene>
<dbReference type="RefSeq" id="WP_090655296.1">
    <property type="nucleotide sequence ID" value="NZ_CP015031.1"/>
</dbReference>
<feature type="transmembrane region" description="Helical" evidence="5">
    <location>
        <begin position="257"/>
        <end position="276"/>
    </location>
</feature>
<dbReference type="CDD" id="cd09324">
    <property type="entry name" value="TDT_TehA"/>
    <property type="match status" value="1"/>
</dbReference>
<evidence type="ECO:0000256" key="1">
    <source>
        <dbReference type="ARBA" id="ARBA00004141"/>
    </source>
</evidence>
<feature type="transmembrane region" description="Helical" evidence="5">
    <location>
        <begin position="74"/>
        <end position="98"/>
    </location>
</feature>
<proteinExistence type="predicted"/>
<evidence type="ECO:0000256" key="4">
    <source>
        <dbReference type="ARBA" id="ARBA00023136"/>
    </source>
</evidence>
<dbReference type="Pfam" id="PF03595">
    <property type="entry name" value="SLAC1"/>
    <property type="match status" value="1"/>
</dbReference>
<keyword evidence="4 5" id="KW-0472">Membrane</keyword>
<feature type="transmembrane region" description="Helical" evidence="5">
    <location>
        <begin position="230"/>
        <end position="250"/>
    </location>
</feature>
<dbReference type="PANTHER" id="PTHR37955:SF1">
    <property type="entry name" value="DEP DOMAIN-CONTAINING PROTEIN"/>
    <property type="match status" value="1"/>
</dbReference>
<dbReference type="Gene3D" id="1.50.10.150">
    <property type="entry name" value="Voltage-dependent anion channel"/>
    <property type="match status" value="1"/>
</dbReference>
<dbReference type="InterPro" id="IPR038665">
    <property type="entry name" value="Voltage-dep_anion_channel_sf"/>
</dbReference>
<evidence type="ECO:0000256" key="5">
    <source>
        <dbReference type="SAM" id="Phobius"/>
    </source>
</evidence>
<reference evidence="6 7" key="1">
    <citation type="submission" date="2016-10" db="EMBL/GenBank/DDBJ databases">
        <authorList>
            <person name="Varghese N."/>
            <person name="Submissions S."/>
        </authorList>
    </citation>
    <scope>NUCLEOTIDE SEQUENCE [LARGE SCALE GENOMIC DNA]</scope>
    <source>
        <strain evidence="6 7">DSM 22022</strain>
    </source>
</reference>
<keyword evidence="7" id="KW-1185">Reference proteome</keyword>
<dbReference type="InterPro" id="IPR039264">
    <property type="entry name" value="TehA"/>
</dbReference>
<sequence>MSDTKPFPIPVNYFSMVLGLAGLGLAWRYAAIILPLPAIIGESVLTVATAIWLALIVIYIYKWKAYPEQAKAELYHPILGCFVSLIPITTILVAMGALPYSRETAVVLTASGIIGQLGFAMFRSAGLWRSGHPQEAATPVLYLPTVATNFVSANALGSLGYSEIGALFLGGGMLAWFFLEPAVQQRLRNLTALPENIRPIIGIQLAPAFVCCSAYLAINDGEIDLLAKGLIGYGLLQLFFLLRLMPWIATKGFTMPFWAFSFGLASMAGVGLHTAHSSSSPYLELLGLAMFGFASCCITLLTLGTLSLIRKEKFLIKN</sequence>
<name>A0A1G5CPR7_9PAST</name>
<feature type="transmembrane region" description="Helical" evidence="5">
    <location>
        <begin position="105"/>
        <end position="122"/>
    </location>
</feature>
<protein>
    <submittedName>
        <fullName evidence="6">Tellurite resistance protein</fullName>
    </submittedName>
</protein>
<dbReference type="NCBIfam" id="NF008032">
    <property type="entry name" value="PRK10764.1"/>
    <property type="match status" value="1"/>
</dbReference>
<dbReference type="EMBL" id="FMUQ01000009">
    <property type="protein sequence ID" value="SCY04354.1"/>
    <property type="molecule type" value="Genomic_DNA"/>
</dbReference>
<dbReference type="InterPro" id="IPR052951">
    <property type="entry name" value="Tellurite_res_ion_channel"/>
</dbReference>
<feature type="transmembrane region" description="Helical" evidence="5">
    <location>
        <begin position="43"/>
        <end position="62"/>
    </location>
</feature>
<evidence type="ECO:0000256" key="2">
    <source>
        <dbReference type="ARBA" id="ARBA00022692"/>
    </source>
</evidence>
<dbReference type="Proteomes" id="UP000199588">
    <property type="component" value="Unassembled WGS sequence"/>
</dbReference>
<comment type="subcellular location">
    <subcellularLocation>
        <location evidence="1">Membrane</location>
        <topology evidence="1">Multi-pass membrane protein</topology>
    </subcellularLocation>
</comment>
<evidence type="ECO:0000313" key="7">
    <source>
        <dbReference type="Proteomes" id="UP000199588"/>
    </source>
</evidence>
<feature type="transmembrane region" description="Helical" evidence="5">
    <location>
        <begin position="12"/>
        <end position="31"/>
    </location>
</feature>
<dbReference type="InterPro" id="IPR004695">
    <property type="entry name" value="SLAC1/Mae1/Ssu1/TehA"/>
</dbReference>
<organism evidence="6 7">
    <name type="scientific">Basfia succiniciproducens</name>
    <dbReference type="NCBI Taxonomy" id="653940"/>
    <lineage>
        <taxon>Bacteria</taxon>
        <taxon>Pseudomonadati</taxon>
        <taxon>Pseudomonadota</taxon>
        <taxon>Gammaproteobacteria</taxon>
        <taxon>Pasteurellales</taxon>
        <taxon>Pasteurellaceae</taxon>
        <taxon>Basfia</taxon>
    </lineage>
</organism>
<keyword evidence="3 5" id="KW-1133">Transmembrane helix</keyword>
<accession>A0A1G5CPR7</accession>
<dbReference type="PANTHER" id="PTHR37955">
    <property type="entry name" value="TELLURITE RESISTANCE PROTEIN TEHA"/>
    <property type="match status" value="1"/>
</dbReference>
<feature type="transmembrane region" description="Helical" evidence="5">
    <location>
        <begin position="159"/>
        <end position="179"/>
    </location>
</feature>
<evidence type="ECO:0000313" key="6">
    <source>
        <dbReference type="EMBL" id="SCY04354.1"/>
    </source>
</evidence>
<feature type="transmembrane region" description="Helical" evidence="5">
    <location>
        <begin position="288"/>
        <end position="309"/>
    </location>
</feature>
<keyword evidence="2 5" id="KW-0812">Transmembrane</keyword>
<evidence type="ECO:0000256" key="3">
    <source>
        <dbReference type="ARBA" id="ARBA00022989"/>
    </source>
</evidence>
<comment type="caution">
    <text evidence="6">The sequence shown here is derived from an EMBL/GenBank/DDBJ whole genome shotgun (WGS) entry which is preliminary data.</text>
</comment>